<feature type="domain" description="VOC" evidence="2">
    <location>
        <begin position="4"/>
        <end position="136"/>
    </location>
</feature>
<name>A0A075UWI3_9PSEU</name>
<evidence type="ECO:0000313" key="3">
    <source>
        <dbReference type="EMBL" id="AIG76774.1"/>
    </source>
</evidence>
<evidence type="ECO:0000256" key="1">
    <source>
        <dbReference type="SAM" id="MobiDB-lite"/>
    </source>
</evidence>
<protein>
    <recommendedName>
        <fullName evidence="2">VOC domain-containing protein</fullName>
    </recommendedName>
</protein>
<feature type="region of interest" description="Disordered" evidence="1">
    <location>
        <begin position="141"/>
        <end position="170"/>
    </location>
</feature>
<keyword evidence="4" id="KW-1185">Reference proteome</keyword>
<dbReference type="AlphaFoldDB" id="A0A075UWI3"/>
<organism evidence="3 4">
    <name type="scientific">Amycolatopsis japonica</name>
    <dbReference type="NCBI Taxonomy" id="208439"/>
    <lineage>
        <taxon>Bacteria</taxon>
        <taxon>Bacillati</taxon>
        <taxon>Actinomycetota</taxon>
        <taxon>Actinomycetes</taxon>
        <taxon>Pseudonocardiales</taxon>
        <taxon>Pseudonocardiaceae</taxon>
        <taxon>Amycolatopsis</taxon>
        <taxon>Amycolatopsis japonica group</taxon>
    </lineage>
</organism>
<dbReference type="RefSeq" id="WP_038513690.1">
    <property type="nucleotide sequence ID" value="NZ_CP008953.1"/>
</dbReference>
<proteinExistence type="predicted"/>
<dbReference type="Pfam" id="PF13669">
    <property type="entry name" value="Glyoxalase_4"/>
    <property type="match status" value="1"/>
</dbReference>
<evidence type="ECO:0000313" key="4">
    <source>
        <dbReference type="Proteomes" id="UP000028492"/>
    </source>
</evidence>
<dbReference type="InterPro" id="IPR029068">
    <property type="entry name" value="Glyas_Bleomycin-R_OHBP_Dase"/>
</dbReference>
<dbReference type="EMBL" id="CP008953">
    <property type="protein sequence ID" value="AIG76774.1"/>
    <property type="molecule type" value="Genomic_DNA"/>
</dbReference>
<dbReference type="eggNOG" id="COG0346">
    <property type="taxonomic scope" value="Bacteria"/>
</dbReference>
<dbReference type="HOGENOM" id="CLU_046006_5_3_11"/>
<evidence type="ECO:0000259" key="2">
    <source>
        <dbReference type="PROSITE" id="PS51819"/>
    </source>
</evidence>
<gene>
    <name evidence="3" type="ORF">AJAP_19560</name>
</gene>
<dbReference type="STRING" id="208439.AJAP_19560"/>
<sequence>MLLGIDHIGLVTEEPAGLLPAMTALGMSKLDSGIATTYRVACEFWQPPGPGGSPLIELVSPAGPGSALDGHLARSGPGLHHIAFEVDHLEPELDRLRGAGFTPVDREPCAGARPGMLVAFTYLARPAGLLVELVQYRDGCSSEQRGGRHPARRDHGLRSTARSAGEGEHP</sequence>
<dbReference type="KEGG" id="aja:AJAP_19560"/>
<dbReference type="SUPFAM" id="SSF54593">
    <property type="entry name" value="Glyoxalase/Bleomycin resistance protein/Dihydroxybiphenyl dioxygenase"/>
    <property type="match status" value="1"/>
</dbReference>
<dbReference type="Gene3D" id="3.10.180.10">
    <property type="entry name" value="2,3-Dihydroxybiphenyl 1,2-Dioxygenase, domain 1"/>
    <property type="match status" value="1"/>
</dbReference>
<accession>A0A075UWI3</accession>
<dbReference type="InterPro" id="IPR037523">
    <property type="entry name" value="VOC_core"/>
</dbReference>
<reference evidence="3 4" key="1">
    <citation type="journal article" date="2014" name="J. Biotechnol.">
        <title>Complete genome sequence of the actinobacterium Amycolatopsis japonica MG417-CF17(T) (=DSM 44213T) producing (S,S)-N,N'-ethylenediaminedisuccinic acid.</title>
        <authorList>
            <person name="Stegmann E."/>
            <person name="Albersmeier A."/>
            <person name="Spohn M."/>
            <person name="Gert H."/>
            <person name="Weber T."/>
            <person name="Wohlleben W."/>
            <person name="Kalinowski J."/>
            <person name="Ruckert C."/>
        </authorList>
    </citation>
    <scope>NUCLEOTIDE SEQUENCE [LARGE SCALE GENOMIC DNA]</scope>
    <source>
        <strain evidence="4">MG417-CF17 (DSM 44213)</strain>
    </source>
</reference>
<dbReference type="PROSITE" id="PS51819">
    <property type="entry name" value="VOC"/>
    <property type="match status" value="1"/>
</dbReference>
<dbReference type="Proteomes" id="UP000028492">
    <property type="component" value="Chromosome"/>
</dbReference>